<sequence length="293" mass="32698">MHRFILFITGFFLLLCNTAAFTHEGEPNMAFLWRDGKIEVDTMRQGRTLGNHTTFVINFTDSLTPYRMGDAGFTGSGFDQGGIISYQIESTLLKWSETDLQWLQEGFDEQLVISRLSVENTVTDKTGTGLQGFITNLTTSSSFEAHPVFKIQKTDESLPDDGAYMVFINILGFDETGETILYKPSVPFALTFHINAQAGFDKLALSEALKVTPEIELNDYNRMDALFDWAESQFIELFPHTAGSRFLFGYYARCYNNTVCLGSKDGKIYTTGGVFGGITEHGPINAFYESAGL</sequence>
<dbReference type="AlphaFoldDB" id="A0A1I0C6L5"/>
<feature type="chain" id="PRO_5011469171" evidence="1">
    <location>
        <begin position="23"/>
        <end position="293"/>
    </location>
</feature>
<evidence type="ECO:0000313" key="3">
    <source>
        <dbReference type="Proteomes" id="UP000199345"/>
    </source>
</evidence>
<keyword evidence="1" id="KW-0732">Signal</keyword>
<feature type="signal peptide" evidence="1">
    <location>
        <begin position="1"/>
        <end position="22"/>
    </location>
</feature>
<dbReference type="Proteomes" id="UP000199345">
    <property type="component" value="Unassembled WGS sequence"/>
</dbReference>
<evidence type="ECO:0000313" key="2">
    <source>
        <dbReference type="EMBL" id="SET15114.1"/>
    </source>
</evidence>
<name>A0A1I0C6L5_9PROT</name>
<organism evidence="2 3">
    <name type="scientific">Nitrosomonas marina</name>
    <dbReference type="NCBI Taxonomy" id="917"/>
    <lineage>
        <taxon>Bacteria</taxon>
        <taxon>Pseudomonadati</taxon>
        <taxon>Pseudomonadota</taxon>
        <taxon>Betaproteobacteria</taxon>
        <taxon>Nitrosomonadales</taxon>
        <taxon>Nitrosomonadaceae</taxon>
        <taxon>Nitrosomonas</taxon>
    </lineage>
</organism>
<proteinExistence type="predicted"/>
<reference evidence="3" key="1">
    <citation type="submission" date="2016-10" db="EMBL/GenBank/DDBJ databases">
        <authorList>
            <person name="Varghese N."/>
            <person name="Submissions S."/>
        </authorList>
    </citation>
    <scope>NUCLEOTIDE SEQUENCE [LARGE SCALE GENOMIC DNA]</scope>
    <source>
        <strain evidence="3">Nm71</strain>
    </source>
</reference>
<keyword evidence="3" id="KW-1185">Reference proteome</keyword>
<gene>
    <name evidence="2" type="ORF">SAMN05216326_11356</name>
</gene>
<accession>A0A1I0C6L5</accession>
<dbReference type="EMBL" id="FOIA01000013">
    <property type="protein sequence ID" value="SET15114.1"/>
    <property type="molecule type" value="Genomic_DNA"/>
</dbReference>
<evidence type="ECO:0000256" key="1">
    <source>
        <dbReference type="SAM" id="SignalP"/>
    </source>
</evidence>
<protein>
    <submittedName>
        <fullName evidence="2">Uncharacterized protein</fullName>
    </submittedName>
</protein>